<dbReference type="Proteomes" id="UP000020681">
    <property type="component" value="Unassembled WGS sequence"/>
</dbReference>
<proteinExistence type="predicted"/>
<dbReference type="InterPro" id="IPR051043">
    <property type="entry name" value="Sulfatase_Mod_Factor_Kinase"/>
</dbReference>
<sequence>MGSFEPNGYGLFDMAGNVWEWTVDWYIDTPSARPAAEADSYDPNNPSSGCRARSSRAARSCVPTAIAVATGRPLAAHSRSIRA</sequence>
<reference evidence="3 4" key="1">
    <citation type="submission" date="2014-01" db="EMBL/GenBank/DDBJ databases">
        <authorList>
            <person name="Dobos K."/>
            <person name="Lenaerts A."/>
            <person name="Ordway D."/>
            <person name="DeGroote M.A."/>
            <person name="Parker T."/>
            <person name="Sizemore C."/>
            <person name="Tallon L.J."/>
            <person name="Sadzewicz L.K."/>
            <person name="Sengamalay N."/>
            <person name="Fraser C.M."/>
            <person name="Hine E."/>
            <person name="Shefchek K.A."/>
            <person name="Das S.P."/>
            <person name="Tettelin H."/>
        </authorList>
    </citation>
    <scope>NUCLEOTIDE SEQUENCE [LARGE SCALE GENOMIC DNA]</scope>
    <source>
        <strain evidence="3 4">Harvey</strain>
    </source>
</reference>
<evidence type="ECO:0000313" key="4">
    <source>
        <dbReference type="Proteomes" id="UP000020681"/>
    </source>
</evidence>
<dbReference type="InterPro" id="IPR016187">
    <property type="entry name" value="CTDL_fold"/>
</dbReference>
<feature type="domain" description="Sulfatase-modifying factor enzyme-like" evidence="2">
    <location>
        <begin position="2"/>
        <end position="47"/>
    </location>
</feature>
<evidence type="ECO:0000259" key="2">
    <source>
        <dbReference type="Pfam" id="PF03781"/>
    </source>
</evidence>
<comment type="caution">
    <text evidence="3">The sequence shown here is derived from an EMBL/GenBank/DDBJ whole genome shotgun (WGS) entry which is preliminary data.</text>
</comment>
<gene>
    <name evidence="3" type="ORF">I551_0439</name>
</gene>
<dbReference type="InterPro" id="IPR005532">
    <property type="entry name" value="SUMF_dom"/>
</dbReference>
<protein>
    <submittedName>
        <fullName evidence="3">Formylglycine-generating sulfatase enzyme family protein</fullName>
    </submittedName>
</protein>
<organism evidence="3 4">
    <name type="scientific">Mycobacterium ulcerans str. Harvey</name>
    <dbReference type="NCBI Taxonomy" id="1299332"/>
    <lineage>
        <taxon>Bacteria</taxon>
        <taxon>Bacillati</taxon>
        <taxon>Actinomycetota</taxon>
        <taxon>Actinomycetes</taxon>
        <taxon>Mycobacteriales</taxon>
        <taxon>Mycobacteriaceae</taxon>
        <taxon>Mycobacterium</taxon>
        <taxon>Mycobacterium ulcerans group</taxon>
    </lineage>
</organism>
<accession>A0ABP3ATJ3</accession>
<keyword evidence="4" id="KW-1185">Reference proteome</keyword>
<evidence type="ECO:0000313" key="3">
    <source>
        <dbReference type="EMBL" id="EUA93044.1"/>
    </source>
</evidence>
<dbReference type="PANTHER" id="PTHR23150:SF19">
    <property type="entry name" value="FORMYLGLYCINE-GENERATING ENZYME"/>
    <property type="match status" value="1"/>
</dbReference>
<dbReference type="Pfam" id="PF03781">
    <property type="entry name" value="FGE-sulfatase"/>
    <property type="match status" value="1"/>
</dbReference>
<dbReference type="Gene3D" id="3.90.1580.10">
    <property type="entry name" value="paralog of FGE (formylglycine-generating enzyme)"/>
    <property type="match status" value="1"/>
</dbReference>
<evidence type="ECO:0000256" key="1">
    <source>
        <dbReference type="SAM" id="MobiDB-lite"/>
    </source>
</evidence>
<name>A0ABP3ATJ3_MYCUL</name>
<dbReference type="PANTHER" id="PTHR23150">
    <property type="entry name" value="SULFATASE MODIFYING FACTOR 1, 2"/>
    <property type="match status" value="1"/>
</dbReference>
<feature type="region of interest" description="Disordered" evidence="1">
    <location>
        <begin position="34"/>
        <end position="56"/>
    </location>
</feature>
<dbReference type="EMBL" id="JAOL01000068">
    <property type="protein sequence ID" value="EUA93044.1"/>
    <property type="molecule type" value="Genomic_DNA"/>
</dbReference>
<dbReference type="InterPro" id="IPR042095">
    <property type="entry name" value="SUMF_sf"/>
</dbReference>
<dbReference type="SUPFAM" id="SSF56436">
    <property type="entry name" value="C-type lectin-like"/>
    <property type="match status" value="1"/>
</dbReference>